<evidence type="ECO:0000313" key="1">
    <source>
        <dbReference type="EMBL" id="KAF0022567.1"/>
    </source>
</evidence>
<accession>A0A6A4RQL3</accession>
<proteinExistence type="predicted"/>
<comment type="caution">
    <text evidence="1">The sequence shown here is derived from an EMBL/GenBank/DDBJ whole genome shotgun (WGS) entry which is preliminary data.</text>
</comment>
<evidence type="ECO:0000313" key="2">
    <source>
        <dbReference type="Proteomes" id="UP000438429"/>
    </source>
</evidence>
<gene>
    <name evidence="1" type="ORF">F2P81_025193</name>
</gene>
<sequence>MTAAQRRKDGTIQLIHVQIGFDLKWSGMIPEPLQNHQRPSQTPDTPVALGCGMNWKLDVVYATGVRNYHIFFDDGVDSGDISAFSSDHIKQRNVTYPRQCKMAATKVGDKCARTAPHAATAAVTRRLRCVPFPDVVGMEYR</sequence>
<dbReference type="EMBL" id="VEVO01000025">
    <property type="protein sequence ID" value="KAF0022567.1"/>
    <property type="molecule type" value="Genomic_DNA"/>
</dbReference>
<dbReference type="AlphaFoldDB" id="A0A6A4RQL3"/>
<name>A0A6A4RQL3_SCOMX</name>
<dbReference type="Proteomes" id="UP000438429">
    <property type="component" value="Unassembled WGS sequence"/>
</dbReference>
<protein>
    <submittedName>
        <fullName evidence="1">Uncharacterized protein</fullName>
    </submittedName>
</protein>
<reference evidence="1 2" key="1">
    <citation type="submission" date="2019-06" db="EMBL/GenBank/DDBJ databases">
        <title>Draft genomes of female and male turbot (Scophthalmus maximus).</title>
        <authorList>
            <person name="Xu H."/>
            <person name="Xu X.-W."/>
            <person name="Shao C."/>
            <person name="Chen S."/>
        </authorList>
    </citation>
    <scope>NUCLEOTIDE SEQUENCE [LARGE SCALE GENOMIC DNA]</scope>
    <source>
        <strain evidence="1">Ysfricsl-2016a</strain>
        <tissue evidence="1">Blood</tissue>
    </source>
</reference>
<organism evidence="1 2">
    <name type="scientific">Scophthalmus maximus</name>
    <name type="common">Turbot</name>
    <name type="synonym">Psetta maxima</name>
    <dbReference type="NCBI Taxonomy" id="52904"/>
    <lineage>
        <taxon>Eukaryota</taxon>
        <taxon>Metazoa</taxon>
        <taxon>Chordata</taxon>
        <taxon>Craniata</taxon>
        <taxon>Vertebrata</taxon>
        <taxon>Euteleostomi</taxon>
        <taxon>Actinopterygii</taxon>
        <taxon>Neopterygii</taxon>
        <taxon>Teleostei</taxon>
        <taxon>Neoteleostei</taxon>
        <taxon>Acanthomorphata</taxon>
        <taxon>Carangaria</taxon>
        <taxon>Pleuronectiformes</taxon>
        <taxon>Pleuronectoidei</taxon>
        <taxon>Scophthalmidae</taxon>
        <taxon>Scophthalmus</taxon>
    </lineage>
</organism>